<accession>A0A550BX34</accession>
<keyword evidence="3" id="KW-1185">Reference proteome</keyword>
<evidence type="ECO:0000313" key="3">
    <source>
        <dbReference type="Proteomes" id="UP000320762"/>
    </source>
</evidence>
<sequence length="580" mass="65617">MATSANVPPNMATPTLLSPDPPTSLATDTSESRSIATNCRLVRVPDTVTESAGARVASTYELFSKICRLLLVDGRPSPLLNPATACRAMSDVALDILWEKQVHLGYLFLTIPRVERIQVTRRRWVNVSSYNCPPGNRKISPREVSKTLLKLPKEGRRAVVTEAEYARFRSYAQRIKILVDFKDKEYAYIIIDRPLLRAVLKHGPILPNAHTINFRSSEKYAFEGLHIVLQSDSTMTARGRSHDAWVSLARRYFDSSTTSFKYRAIATCASLSNIRALTISPGEEYAAIPHLRGLPFLEELHLIDFVVCIFSRSEPLPPPQPGFRALRSLRLSETRHFDVTRELVRFMSSEPLRLHAFTHLEFGTPDTRWEDQQLDARRFYGTLRQCLDHESLKRLEVTTGRAVNVNSARLFSDLRVFKNVSIAVVYVNHEGADLDNALDILTAAWPSLTQLRFVNRGAMELYEPSPRMTQVSLEGLIPLATRCPALKLLGLPLDTCRPAPKHIHLLEHQVLRGRQIELDVRVASPPRKQEDIDLLVNFLASVFPAQTLRSIRASGDWESLQDEWREICDKMSENGRLSAH</sequence>
<feature type="region of interest" description="Disordered" evidence="1">
    <location>
        <begin position="1"/>
        <end position="31"/>
    </location>
</feature>
<proteinExistence type="predicted"/>
<dbReference type="Proteomes" id="UP000320762">
    <property type="component" value="Unassembled WGS sequence"/>
</dbReference>
<organism evidence="2 3">
    <name type="scientific">Schizophyllum amplum</name>
    <dbReference type="NCBI Taxonomy" id="97359"/>
    <lineage>
        <taxon>Eukaryota</taxon>
        <taxon>Fungi</taxon>
        <taxon>Dikarya</taxon>
        <taxon>Basidiomycota</taxon>
        <taxon>Agaricomycotina</taxon>
        <taxon>Agaricomycetes</taxon>
        <taxon>Agaricomycetidae</taxon>
        <taxon>Agaricales</taxon>
        <taxon>Schizophyllaceae</taxon>
        <taxon>Schizophyllum</taxon>
    </lineage>
</organism>
<reference evidence="2 3" key="1">
    <citation type="journal article" date="2019" name="New Phytol.">
        <title>Comparative genomics reveals unique wood-decay strategies and fruiting body development in the Schizophyllaceae.</title>
        <authorList>
            <person name="Almasi E."/>
            <person name="Sahu N."/>
            <person name="Krizsan K."/>
            <person name="Balint B."/>
            <person name="Kovacs G.M."/>
            <person name="Kiss B."/>
            <person name="Cseklye J."/>
            <person name="Drula E."/>
            <person name="Henrissat B."/>
            <person name="Nagy I."/>
            <person name="Chovatia M."/>
            <person name="Adam C."/>
            <person name="LaButti K."/>
            <person name="Lipzen A."/>
            <person name="Riley R."/>
            <person name="Grigoriev I.V."/>
            <person name="Nagy L.G."/>
        </authorList>
    </citation>
    <scope>NUCLEOTIDE SEQUENCE [LARGE SCALE GENOMIC DNA]</scope>
    <source>
        <strain evidence="2 3">NL-1724</strain>
    </source>
</reference>
<evidence type="ECO:0000256" key="1">
    <source>
        <dbReference type="SAM" id="MobiDB-lite"/>
    </source>
</evidence>
<gene>
    <name evidence="2" type="ORF">BD626DRAFT_586891</name>
</gene>
<dbReference type="AlphaFoldDB" id="A0A550BX34"/>
<comment type="caution">
    <text evidence="2">The sequence shown here is derived from an EMBL/GenBank/DDBJ whole genome shotgun (WGS) entry which is preliminary data.</text>
</comment>
<dbReference type="OrthoDB" id="3543113at2759"/>
<evidence type="ECO:0000313" key="2">
    <source>
        <dbReference type="EMBL" id="TRM57101.1"/>
    </source>
</evidence>
<dbReference type="EMBL" id="VDMD01000053">
    <property type="protein sequence ID" value="TRM57101.1"/>
    <property type="molecule type" value="Genomic_DNA"/>
</dbReference>
<protein>
    <submittedName>
        <fullName evidence="2">Uncharacterized protein</fullName>
    </submittedName>
</protein>
<dbReference type="STRING" id="97359.A0A550BX34"/>
<feature type="compositionally biased region" description="Low complexity" evidence="1">
    <location>
        <begin position="12"/>
        <end position="27"/>
    </location>
</feature>
<name>A0A550BX34_9AGAR</name>